<evidence type="ECO:0000259" key="1">
    <source>
        <dbReference type="Pfam" id="PF18796"/>
    </source>
</evidence>
<protein>
    <submittedName>
        <fullName evidence="2">LPD1 domain-containing protein</fullName>
    </submittedName>
</protein>
<gene>
    <name evidence="2" type="ORF">ACFFIX_19500</name>
</gene>
<evidence type="ECO:0000313" key="3">
    <source>
        <dbReference type="Proteomes" id="UP001589854"/>
    </source>
</evidence>
<dbReference type="Pfam" id="PF18796">
    <property type="entry name" value="LPD1"/>
    <property type="match status" value="1"/>
</dbReference>
<dbReference type="InterPro" id="IPR041047">
    <property type="entry name" value="LPD1"/>
</dbReference>
<keyword evidence="3" id="KW-1185">Reference proteome</keyword>
<dbReference type="Proteomes" id="UP001589854">
    <property type="component" value="Unassembled WGS sequence"/>
</dbReference>
<sequence length="615" mass="70231">MQQQINLFEESTNLIKDVRTEQQTNKKIAYDVGTRLSGSRKEEARIRREFEQSNSVETLSELEELGAVIAAEMVTKQQVFKSFSLDSEKDKGTSPVVARVKQLIIQRIDSHPSIDSPEARKSFLAASLKFKEILDDVKNEDEYISAYGKLGRHLSYESSSSNFSQKMINKLQEELKQLDPEDCSKYEAVVKDLSYYESRLKQILQAKQEPMCCLGDKFVNFFTKRKSADKTWETVLSKVSTWDDLLAKKTVKSVQRAKPLWERTFPERPDRVGGRQSSVLIPEDLMNAFQFKAVEFGNYVSDEKGNEHILRASEAFFDLSDVIGIEDYSIAINASLGMAFGSRGRGKALGTYDPKVKVINLTKDRGCTGVLAHEWFHHLDCHLLGVSHSHKNGIVGFMSQIESIGPSIDSIIVSAFESLMSAILEGTSVAYYQNTNDEKTRYRVNSTFINTYKRNHGDLFKIMSEFKEKEDRRRSHYLSMYIPYGNTREEQKNKLVKAAERNLKKHALALAWFHEDTTGERVESIPYPSSTSQFFQPGLTLDKGKVGKYWSAPYELAARAFEAYIADRLKEMKRKNDYLVYATGNGIAFPVGEERININQKFDVLFECLRENKIL</sequence>
<evidence type="ECO:0000313" key="2">
    <source>
        <dbReference type="EMBL" id="MFC0273580.1"/>
    </source>
</evidence>
<feature type="domain" description="Large polyvalent protein-associated" evidence="1">
    <location>
        <begin position="541"/>
        <end position="612"/>
    </location>
</feature>
<dbReference type="EMBL" id="JBHLVO010000022">
    <property type="protein sequence ID" value="MFC0273580.1"/>
    <property type="molecule type" value="Genomic_DNA"/>
</dbReference>
<comment type="caution">
    <text evidence="2">The sequence shown here is derived from an EMBL/GenBank/DDBJ whole genome shotgun (WGS) entry which is preliminary data.</text>
</comment>
<organism evidence="2 3">
    <name type="scientific">Metabacillus herbersteinensis</name>
    <dbReference type="NCBI Taxonomy" id="283816"/>
    <lineage>
        <taxon>Bacteria</taxon>
        <taxon>Bacillati</taxon>
        <taxon>Bacillota</taxon>
        <taxon>Bacilli</taxon>
        <taxon>Bacillales</taxon>
        <taxon>Bacillaceae</taxon>
        <taxon>Metabacillus</taxon>
    </lineage>
</organism>
<reference evidence="2 3" key="1">
    <citation type="submission" date="2024-09" db="EMBL/GenBank/DDBJ databases">
        <authorList>
            <person name="Sun Q."/>
            <person name="Mori K."/>
        </authorList>
    </citation>
    <scope>NUCLEOTIDE SEQUENCE [LARGE SCALE GENOMIC DNA]</scope>
    <source>
        <strain evidence="2 3">CCM 7228</strain>
    </source>
</reference>
<dbReference type="RefSeq" id="WP_378937023.1">
    <property type="nucleotide sequence ID" value="NZ_JBHLVO010000022.1"/>
</dbReference>
<accession>A0ABV6GJ90</accession>
<name>A0ABV6GJ90_9BACI</name>
<proteinExistence type="predicted"/>